<gene>
    <name evidence="2" type="ORF">E2C01_071745</name>
</gene>
<sequence length="87" mass="9776">MDGSNGGAAWGTHLVLQLAGVFACLQHHGGRSLHLHTTPPTHSFIPYFWLTLHHLLGNWHLNMRGNSVQEKTGEGIQCKRRQEGIQW</sequence>
<protein>
    <recommendedName>
        <fullName evidence="4">Secreted protein</fullName>
    </recommendedName>
</protein>
<dbReference type="AlphaFoldDB" id="A0A5B7I989"/>
<evidence type="ECO:0000313" key="3">
    <source>
        <dbReference type="Proteomes" id="UP000324222"/>
    </source>
</evidence>
<organism evidence="2 3">
    <name type="scientific">Portunus trituberculatus</name>
    <name type="common">Swimming crab</name>
    <name type="synonym">Neptunus trituberculatus</name>
    <dbReference type="NCBI Taxonomy" id="210409"/>
    <lineage>
        <taxon>Eukaryota</taxon>
        <taxon>Metazoa</taxon>
        <taxon>Ecdysozoa</taxon>
        <taxon>Arthropoda</taxon>
        <taxon>Crustacea</taxon>
        <taxon>Multicrustacea</taxon>
        <taxon>Malacostraca</taxon>
        <taxon>Eumalacostraca</taxon>
        <taxon>Eucarida</taxon>
        <taxon>Decapoda</taxon>
        <taxon>Pleocyemata</taxon>
        <taxon>Brachyura</taxon>
        <taxon>Eubrachyura</taxon>
        <taxon>Portunoidea</taxon>
        <taxon>Portunidae</taxon>
        <taxon>Portuninae</taxon>
        <taxon>Portunus</taxon>
    </lineage>
</organism>
<evidence type="ECO:0008006" key="4">
    <source>
        <dbReference type="Google" id="ProtNLM"/>
    </source>
</evidence>
<proteinExistence type="predicted"/>
<dbReference type="Proteomes" id="UP000324222">
    <property type="component" value="Unassembled WGS sequence"/>
</dbReference>
<keyword evidence="1" id="KW-0732">Signal</keyword>
<feature type="signal peptide" evidence="1">
    <location>
        <begin position="1"/>
        <end position="23"/>
    </location>
</feature>
<dbReference type="EMBL" id="VSRR010045515">
    <property type="protein sequence ID" value="MPC77294.1"/>
    <property type="molecule type" value="Genomic_DNA"/>
</dbReference>
<keyword evidence="3" id="KW-1185">Reference proteome</keyword>
<accession>A0A5B7I989</accession>
<comment type="caution">
    <text evidence="2">The sequence shown here is derived from an EMBL/GenBank/DDBJ whole genome shotgun (WGS) entry which is preliminary data.</text>
</comment>
<evidence type="ECO:0000256" key="1">
    <source>
        <dbReference type="SAM" id="SignalP"/>
    </source>
</evidence>
<feature type="chain" id="PRO_5022697697" description="Secreted protein" evidence="1">
    <location>
        <begin position="24"/>
        <end position="87"/>
    </location>
</feature>
<name>A0A5B7I989_PORTR</name>
<evidence type="ECO:0000313" key="2">
    <source>
        <dbReference type="EMBL" id="MPC77294.1"/>
    </source>
</evidence>
<reference evidence="2 3" key="1">
    <citation type="submission" date="2019-05" db="EMBL/GenBank/DDBJ databases">
        <title>Another draft genome of Portunus trituberculatus and its Hox gene families provides insights of decapod evolution.</title>
        <authorList>
            <person name="Jeong J.-H."/>
            <person name="Song I."/>
            <person name="Kim S."/>
            <person name="Choi T."/>
            <person name="Kim D."/>
            <person name="Ryu S."/>
            <person name="Kim W."/>
        </authorList>
    </citation>
    <scope>NUCLEOTIDE SEQUENCE [LARGE SCALE GENOMIC DNA]</scope>
    <source>
        <tissue evidence="2">Muscle</tissue>
    </source>
</reference>